<protein>
    <submittedName>
        <fullName evidence="2">Uncharacterized protein</fullName>
    </submittedName>
</protein>
<evidence type="ECO:0000313" key="3">
    <source>
        <dbReference type="Proteomes" id="UP000655225"/>
    </source>
</evidence>
<dbReference type="OrthoDB" id="1678530at2759"/>
<dbReference type="AlphaFoldDB" id="A0A834YAE6"/>
<dbReference type="Proteomes" id="UP000655225">
    <property type="component" value="Unassembled WGS sequence"/>
</dbReference>
<organism evidence="2 3">
    <name type="scientific">Tetracentron sinense</name>
    <name type="common">Spur-leaf</name>
    <dbReference type="NCBI Taxonomy" id="13715"/>
    <lineage>
        <taxon>Eukaryota</taxon>
        <taxon>Viridiplantae</taxon>
        <taxon>Streptophyta</taxon>
        <taxon>Embryophyta</taxon>
        <taxon>Tracheophyta</taxon>
        <taxon>Spermatophyta</taxon>
        <taxon>Magnoliopsida</taxon>
        <taxon>Trochodendrales</taxon>
        <taxon>Trochodendraceae</taxon>
        <taxon>Tetracentron</taxon>
    </lineage>
</organism>
<evidence type="ECO:0000256" key="1">
    <source>
        <dbReference type="SAM" id="Coils"/>
    </source>
</evidence>
<evidence type="ECO:0000313" key="2">
    <source>
        <dbReference type="EMBL" id="KAF8377733.1"/>
    </source>
</evidence>
<name>A0A834YAE6_TETSI</name>
<accession>A0A834YAE6</accession>
<reference evidence="2 3" key="1">
    <citation type="submission" date="2020-04" db="EMBL/GenBank/DDBJ databases">
        <title>Plant Genome Project.</title>
        <authorList>
            <person name="Zhang R.-G."/>
        </authorList>
    </citation>
    <scope>NUCLEOTIDE SEQUENCE [LARGE SCALE GENOMIC DNA]</scope>
    <source>
        <strain evidence="2">YNK0</strain>
        <tissue evidence="2">Leaf</tissue>
    </source>
</reference>
<feature type="coiled-coil region" evidence="1">
    <location>
        <begin position="200"/>
        <end position="227"/>
    </location>
</feature>
<dbReference type="GO" id="GO:0048364">
    <property type="term" value="P:root development"/>
    <property type="evidence" value="ECO:0007669"/>
    <property type="project" value="InterPro"/>
</dbReference>
<comment type="caution">
    <text evidence="2">The sequence shown here is derived from an EMBL/GenBank/DDBJ whole genome shotgun (WGS) entry which is preliminary data.</text>
</comment>
<dbReference type="InterPro" id="IPR004320">
    <property type="entry name" value="BPS1_pln"/>
</dbReference>
<keyword evidence="1" id="KW-0175">Coiled coil</keyword>
<gene>
    <name evidence="2" type="ORF">HHK36_031117</name>
</gene>
<dbReference type="EMBL" id="JABCRI010000024">
    <property type="protein sequence ID" value="KAF8377733.1"/>
    <property type="molecule type" value="Genomic_DNA"/>
</dbReference>
<keyword evidence="3" id="KW-1185">Reference proteome</keyword>
<dbReference type="Pfam" id="PF03087">
    <property type="entry name" value="BPS1"/>
    <property type="match status" value="1"/>
</dbReference>
<dbReference type="GO" id="GO:0048367">
    <property type="term" value="P:shoot system development"/>
    <property type="evidence" value="ECO:0007669"/>
    <property type="project" value="InterPro"/>
</dbReference>
<dbReference type="PANTHER" id="PTHR33070:SF7">
    <property type="entry name" value="RX N-TERMINAL DOMAIN-CONTAINING PROTEIN"/>
    <property type="match status" value="1"/>
</dbReference>
<dbReference type="OMA" id="ELDCMFR"/>
<sequence>MSCPNFNALRDSRDSVNDLLRSPVTQKALVHHQWVDEVSEACLRMLEACGTTRDVLLLAKEHLQDLQSALRRRNLGGQGLEKKIGAYNLFRKKMRKEMVKCLGTLKGMRNRCATSHLSTMDHNLTVVVDVLKGVRVTTISIIESLLSISRPKQNATRRFFMSKFMRASEENVMNEGEVDKALCTALHGHNLWGKPDIVGLQAANKQLEALELAIEGLEVELECIFRRLIQTRVSLLNILNN</sequence>
<proteinExistence type="predicted"/>
<dbReference type="PANTHER" id="PTHR33070">
    <property type="entry name" value="OS06G0725500 PROTEIN"/>
    <property type="match status" value="1"/>
</dbReference>